<sequence>MDEIRQKTLAYEYLCHLEEAKKWMEACLREELPPTTELEENLRNGVYLAKLGHFIAPEILPLHKIYDAEQRRYWVAGLQFRHTDNINYFLQCLKSMHLPYTFQPETTDIYDKKNMPRLIYCIHALSTHLFKLGRAPQIQDLYGKVNFTDEEINAVSRELKKLGVKMPAFQKIGGLLTDNMEGDAAALHASVIAINQCITSKDQDSLLRQLQNSSACLRDVNPDYNLFYFQTLSDAKARKEQAALNRSLNDSYVPDAYDELLTQGEIQGHINNVNMECALEILSNIVQQSEGNLIQALKNSSLQLKRIHPSYETEYRKALKPLMGRNEWEERSLDSCQYWQKELQKVIDNANEASNDLSKREEAVRSLNQILLNGSVEEFCDAILHPHLKISHLVDDFAIPLYFEEMKIDRIESMNDLKHSDIVVSLKVLSAIANITKAIDTNNPDLVYQALICPNAHVTNIDEHNRMKYWRALKAVRNEKQRSREPCTLLNYIDIQECIDVVNDQCAKDNEVIDVLRHLNESIKRNNRKEMVKALEKVSSKLNKTTCPQDSSLYLKLFKECLTENHADGSELWLEDVEHITEIVISEAENVQSAITVLSEINQALEQNDMALTIDSLHSAGLELTEKETKQCYKALIKLQKYKREKYICPFVRHVTPRGYEAFIDIKKCTYTWDRPEEVSESFFITRDDIETVITNVTTNESSFSTSKHFEKLIIRLQARIRGFLLRKKIDDLKIKVIKIQAWWRGQMQRRAYMRMLQDQRMNRANQNHESKRMNSKYQIAIDHYRIHEDKIIKIQALWRGRLARRAFHALLRLNKPPFSVVRHFSGILNFNAEDYDKDLQLQQLKNEVVQLIKHNQNLSQQLDSMDIKIGLVIQNRITLQDVIAHGKNLESLTKDKGSHKIRKNSFSSDTLNNQKHGLRSLTREGRRMLEGYQHLFYALQTNPHYLSKLLFLLPQSKSNKFLHNVILTLFNYGSSSREEYLLLRLLGTALQEEIRCKFAKPLEVVTGNPVVLKMAVNYARQLNGQRALREILGPIIKKILDDKTIMIETNPVDIYKCWRNQLEMETGETLDLPYSVTPQQALQYDQVRVRLKNGIRLLQSKVLELLNRIIESRDMIPYGMLYMAKVLHNTLSERFPMTPEKDILKVVGDFIYYHFINAAIVAPDAFEIVTLPVDRSLSNDQRRNLASIAKILQFAASKKGFGEEAMHLVCLNPFIIECHEKFKKFFRYCCQIEELDDHFSMHEYTEATLIHKPEIAISLQEICDTHNLLLEYQDQIAPDPMDSLHELLDDLGSAPTVATLLGITDPVSETNIARLRNTEVYLVLSNKFEVPESDDTSLNKLFIKTKELLVCVLQFLKGETLVEALETHSSPVQEKMYNNKNVSLASSIMHHKSSSLDDCKLQLRSYLNKLELGGWVSREDGYQTIVTAVAKDLCNKSRYRVLRNKELVNLRTTKQRLEEKSNYYKEQVEYYNEYIKRCLANLSAGKGTMHLLKGNQKNGHGKLKSKTTLKYSAAKLQEKGILLEIDGLPQSQFKNVIFEITPTDNDGVFTVRGKFMGVEMEKVEVDVTKLLTLQYEGSPIMNMFGKAKINVNLLLYLLNCKFYGKK</sequence>
<comment type="caution">
    <text evidence="1">The sequence shown here is derived from an EMBL/GenBank/DDBJ whole genome shotgun (WGS) entry which is preliminary data.</text>
</comment>
<evidence type="ECO:0000313" key="2">
    <source>
        <dbReference type="Proteomes" id="UP001239111"/>
    </source>
</evidence>
<protein>
    <submittedName>
        <fullName evidence="1">Uncharacterized protein</fullName>
    </submittedName>
</protein>
<name>A0ACC2P6D1_9HYME</name>
<dbReference type="Proteomes" id="UP001239111">
    <property type="component" value="Chromosome 2"/>
</dbReference>
<organism evidence="1 2">
    <name type="scientific">Eretmocerus hayati</name>
    <dbReference type="NCBI Taxonomy" id="131215"/>
    <lineage>
        <taxon>Eukaryota</taxon>
        <taxon>Metazoa</taxon>
        <taxon>Ecdysozoa</taxon>
        <taxon>Arthropoda</taxon>
        <taxon>Hexapoda</taxon>
        <taxon>Insecta</taxon>
        <taxon>Pterygota</taxon>
        <taxon>Neoptera</taxon>
        <taxon>Endopterygota</taxon>
        <taxon>Hymenoptera</taxon>
        <taxon>Apocrita</taxon>
        <taxon>Proctotrupomorpha</taxon>
        <taxon>Chalcidoidea</taxon>
        <taxon>Aphelinidae</taxon>
        <taxon>Aphelininae</taxon>
        <taxon>Eretmocerus</taxon>
    </lineage>
</organism>
<dbReference type="EMBL" id="CM056742">
    <property type="protein sequence ID" value="KAJ8679150.1"/>
    <property type="molecule type" value="Genomic_DNA"/>
</dbReference>
<reference evidence="1" key="1">
    <citation type="submission" date="2023-04" db="EMBL/GenBank/DDBJ databases">
        <title>A chromosome-level genome assembly of the parasitoid wasp Eretmocerus hayati.</title>
        <authorList>
            <person name="Zhong Y."/>
            <person name="Liu S."/>
            <person name="Liu Y."/>
        </authorList>
    </citation>
    <scope>NUCLEOTIDE SEQUENCE</scope>
    <source>
        <strain evidence="1">ZJU_SS_LIU_2023</strain>
    </source>
</reference>
<proteinExistence type="predicted"/>
<accession>A0ACC2P6D1</accession>
<gene>
    <name evidence="1" type="ORF">QAD02_014937</name>
</gene>
<evidence type="ECO:0000313" key="1">
    <source>
        <dbReference type="EMBL" id="KAJ8679150.1"/>
    </source>
</evidence>
<keyword evidence="2" id="KW-1185">Reference proteome</keyword>